<sequence>MPMMGVFVMLPTTVNWKYHKSSSKAIPTICASISGKSMGPAESESATLQLSSHVRGISRRTRAAMLRIPRTSSVSKL</sequence>
<keyword evidence="2" id="KW-1185">Reference proteome</keyword>
<protein>
    <submittedName>
        <fullName evidence="1">Uncharacterized protein</fullName>
    </submittedName>
</protein>
<organism evidence="1 2">
    <name type="scientific">Botrytis hyacinthi</name>
    <dbReference type="NCBI Taxonomy" id="278943"/>
    <lineage>
        <taxon>Eukaryota</taxon>
        <taxon>Fungi</taxon>
        <taxon>Dikarya</taxon>
        <taxon>Ascomycota</taxon>
        <taxon>Pezizomycotina</taxon>
        <taxon>Leotiomycetes</taxon>
        <taxon>Helotiales</taxon>
        <taxon>Sclerotiniaceae</taxon>
        <taxon>Botrytis</taxon>
    </lineage>
</organism>
<evidence type="ECO:0000313" key="1">
    <source>
        <dbReference type="EMBL" id="TGO39772.1"/>
    </source>
</evidence>
<dbReference type="AlphaFoldDB" id="A0A4Z1GWJ3"/>
<evidence type="ECO:0000313" key="2">
    <source>
        <dbReference type="Proteomes" id="UP000297814"/>
    </source>
</evidence>
<accession>A0A4Z1GWJ3</accession>
<dbReference type="EMBL" id="PQXK01000048">
    <property type="protein sequence ID" value="TGO39772.1"/>
    <property type="molecule type" value="Genomic_DNA"/>
</dbReference>
<reference evidence="1 2" key="1">
    <citation type="submission" date="2017-12" db="EMBL/GenBank/DDBJ databases">
        <title>Comparative genomics of Botrytis spp.</title>
        <authorList>
            <person name="Valero-Jimenez C.A."/>
            <person name="Tapia P."/>
            <person name="Veloso J."/>
            <person name="Silva-Moreno E."/>
            <person name="Staats M."/>
            <person name="Valdes J.H."/>
            <person name="Van Kan J.A.L."/>
        </authorList>
    </citation>
    <scope>NUCLEOTIDE SEQUENCE [LARGE SCALE GENOMIC DNA]</scope>
    <source>
        <strain evidence="1 2">Bh0001</strain>
    </source>
</reference>
<proteinExistence type="predicted"/>
<name>A0A4Z1GWJ3_9HELO</name>
<dbReference type="Proteomes" id="UP000297814">
    <property type="component" value="Unassembled WGS sequence"/>
</dbReference>
<comment type="caution">
    <text evidence="1">The sequence shown here is derived from an EMBL/GenBank/DDBJ whole genome shotgun (WGS) entry which is preliminary data.</text>
</comment>
<gene>
    <name evidence="1" type="ORF">BHYA_0048g00370</name>
</gene>